<dbReference type="GO" id="GO:0003824">
    <property type="term" value="F:catalytic activity"/>
    <property type="evidence" value="ECO:0007669"/>
    <property type="project" value="InterPro"/>
</dbReference>
<comment type="similarity">
    <text evidence="1 2">Belongs to the enoyl-CoA hydratase/isomerase family.</text>
</comment>
<dbReference type="CDD" id="cd06558">
    <property type="entry name" value="crotonase-like"/>
    <property type="match status" value="1"/>
</dbReference>
<organism evidence="3 4">
    <name type="scientific">Pseudacidovorax intermedius</name>
    <dbReference type="NCBI Taxonomy" id="433924"/>
    <lineage>
        <taxon>Bacteria</taxon>
        <taxon>Pseudomonadati</taxon>
        <taxon>Pseudomonadota</taxon>
        <taxon>Betaproteobacteria</taxon>
        <taxon>Burkholderiales</taxon>
        <taxon>Comamonadaceae</taxon>
        <taxon>Pseudacidovorax</taxon>
    </lineage>
</organism>
<evidence type="ECO:0000256" key="1">
    <source>
        <dbReference type="ARBA" id="ARBA00005254"/>
    </source>
</evidence>
<dbReference type="InterPro" id="IPR001753">
    <property type="entry name" value="Enoyl-CoA_hydra/iso"/>
</dbReference>
<reference evidence="3 4" key="1">
    <citation type="submission" date="2018-07" db="EMBL/GenBank/DDBJ databases">
        <title>Genomic Encyclopedia of Type Strains, Phase IV (KMG-IV): sequencing the most valuable type-strain genomes for metagenomic binning, comparative biology and taxonomic classification.</title>
        <authorList>
            <person name="Goeker M."/>
        </authorList>
    </citation>
    <scope>NUCLEOTIDE SEQUENCE [LARGE SCALE GENOMIC DNA]</scope>
    <source>
        <strain evidence="3 4">DSM 21352</strain>
    </source>
</reference>
<proteinExistence type="inferred from homology"/>
<dbReference type="Pfam" id="PF00378">
    <property type="entry name" value="ECH_1"/>
    <property type="match status" value="1"/>
</dbReference>
<dbReference type="Proteomes" id="UP000255265">
    <property type="component" value="Unassembled WGS sequence"/>
</dbReference>
<dbReference type="PANTHER" id="PTHR43459:SF1">
    <property type="entry name" value="EG:BACN32G11.4 PROTEIN"/>
    <property type="match status" value="1"/>
</dbReference>
<evidence type="ECO:0000313" key="4">
    <source>
        <dbReference type="Proteomes" id="UP000255265"/>
    </source>
</evidence>
<dbReference type="OrthoDB" id="5291143at2"/>
<dbReference type="InterPro" id="IPR018376">
    <property type="entry name" value="Enoyl-CoA_hyd/isom_CS"/>
</dbReference>
<sequence>MTTELIEQLDGGVLTLTLNRPERLNALTPSMTDALLAALRRAAIDPQVRAVLLKGAGRGFCAGGDVQAMAASEGAEATLEARTHQLREHMECARLLHEMPKPTLAVVRGACAGAGLSLALACDLLVAGSTLKMTSAFAKVGLSGDFGSTYFLTQLLGPRARAFALLSPVLQAEEALRMGLVTQVVPDEALDDEGQRLARQLAAGPTITLGHIKSNLNVAEQGATLAQALDHEAIRHIRCAMTEDHLEAARAFMDKRTPVFHNR</sequence>
<dbReference type="PANTHER" id="PTHR43459">
    <property type="entry name" value="ENOYL-COA HYDRATASE"/>
    <property type="match status" value="1"/>
</dbReference>
<dbReference type="InterPro" id="IPR014748">
    <property type="entry name" value="Enoyl-CoA_hydra_C"/>
</dbReference>
<name>A0A370F4V3_9BURK</name>
<dbReference type="EMBL" id="QQAV01000016">
    <property type="protein sequence ID" value="RDI17681.1"/>
    <property type="molecule type" value="Genomic_DNA"/>
</dbReference>
<evidence type="ECO:0000313" key="3">
    <source>
        <dbReference type="EMBL" id="RDI17681.1"/>
    </source>
</evidence>
<dbReference type="Gene3D" id="1.10.12.10">
    <property type="entry name" value="Lyase 2-enoyl-coa Hydratase, Chain A, domain 2"/>
    <property type="match status" value="1"/>
</dbReference>
<dbReference type="SUPFAM" id="SSF52096">
    <property type="entry name" value="ClpP/crotonase"/>
    <property type="match status" value="1"/>
</dbReference>
<protein>
    <submittedName>
        <fullName evidence="3">Enoyl-CoA hydratase</fullName>
    </submittedName>
</protein>
<dbReference type="AlphaFoldDB" id="A0A370F4V3"/>
<gene>
    <name evidence="3" type="ORF">DFR41_1168</name>
</gene>
<accession>A0A370F4V3</accession>
<dbReference type="Gene3D" id="3.90.226.10">
    <property type="entry name" value="2-enoyl-CoA Hydratase, Chain A, domain 1"/>
    <property type="match status" value="1"/>
</dbReference>
<dbReference type="RefSeq" id="WP_114804781.1">
    <property type="nucleotide sequence ID" value="NZ_QQAV01000016.1"/>
</dbReference>
<keyword evidence="4" id="KW-1185">Reference proteome</keyword>
<dbReference type="InterPro" id="IPR029045">
    <property type="entry name" value="ClpP/crotonase-like_dom_sf"/>
</dbReference>
<dbReference type="PROSITE" id="PS00166">
    <property type="entry name" value="ENOYL_COA_HYDRATASE"/>
    <property type="match status" value="1"/>
</dbReference>
<comment type="caution">
    <text evidence="3">The sequence shown here is derived from an EMBL/GenBank/DDBJ whole genome shotgun (WGS) entry which is preliminary data.</text>
</comment>
<evidence type="ECO:0000256" key="2">
    <source>
        <dbReference type="RuleBase" id="RU003707"/>
    </source>
</evidence>